<evidence type="ECO:0008006" key="4">
    <source>
        <dbReference type="Google" id="ProtNLM"/>
    </source>
</evidence>
<keyword evidence="1" id="KW-0732">Signal</keyword>
<dbReference type="RefSeq" id="WP_009087837.1">
    <property type="nucleotide sequence ID" value="NZ_CP007547.1"/>
</dbReference>
<proteinExistence type="predicted"/>
<dbReference type="KEGG" id="eao:BD94_0759"/>
<sequence length="129" mass="14526">MKNVLKIVFGLLLFASFFACRGNEDSLPPGNKIQGEWILQNTVAGRTVTYNFRANDVVITESGTVTSSNTYSYSVVYENYKDPKNQDQKQDVVYIGANKFVLTFEGSGRMVLTNPNSTPAVKLEFERRR</sequence>
<dbReference type="HOGENOM" id="CLU_1945377_0_0_10"/>
<protein>
    <recommendedName>
        <fullName evidence="4">Lipocalin-like domain-containing protein</fullName>
    </recommendedName>
</protein>
<name>A0A077EEF3_9FLAO</name>
<feature type="chain" id="PRO_5001717631" description="Lipocalin-like domain-containing protein" evidence="1">
    <location>
        <begin position="22"/>
        <end position="129"/>
    </location>
</feature>
<dbReference type="Proteomes" id="UP000028933">
    <property type="component" value="Chromosome"/>
</dbReference>
<dbReference type="eggNOG" id="ENOG5030UTJ">
    <property type="taxonomic scope" value="Bacteria"/>
</dbReference>
<dbReference type="PROSITE" id="PS51257">
    <property type="entry name" value="PROKAR_LIPOPROTEIN"/>
    <property type="match status" value="1"/>
</dbReference>
<organism evidence="2 3">
    <name type="scientific">Elizabethkingia anophelis NUHP1</name>
    <dbReference type="NCBI Taxonomy" id="1338011"/>
    <lineage>
        <taxon>Bacteria</taxon>
        <taxon>Pseudomonadati</taxon>
        <taxon>Bacteroidota</taxon>
        <taxon>Flavobacteriia</taxon>
        <taxon>Flavobacteriales</taxon>
        <taxon>Weeksellaceae</taxon>
        <taxon>Elizabethkingia</taxon>
    </lineage>
</organism>
<dbReference type="EMBL" id="CP007547">
    <property type="protein sequence ID" value="AIL44534.1"/>
    <property type="molecule type" value="Genomic_DNA"/>
</dbReference>
<evidence type="ECO:0000256" key="1">
    <source>
        <dbReference type="SAM" id="SignalP"/>
    </source>
</evidence>
<reference evidence="2" key="2">
    <citation type="journal article" date="2015" name="Genome Biol. Evol.">
        <title>Complete Genome Sequence and Transcriptomic Analysis of the Novel Pathogen Elizabethkingia anophelis in Response to Oxidative Stress.</title>
        <authorList>
            <person name="Li Y."/>
            <person name="Liu Y."/>
            <person name="Chew S.C."/>
            <person name="Tay M."/>
            <person name="Salido M.M."/>
            <person name="Teo J."/>
            <person name="Lauro F.M."/>
            <person name="Givskov M."/>
            <person name="Yang L."/>
        </authorList>
    </citation>
    <scope>NUCLEOTIDE SEQUENCE</scope>
    <source>
        <strain evidence="2">NUHP1</strain>
    </source>
</reference>
<evidence type="ECO:0000313" key="3">
    <source>
        <dbReference type="Proteomes" id="UP000028933"/>
    </source>
</evidence>
<feature type="signal peptide" evidence="1">
    <location>
        <begin position="1"/>
        <end position="21"/>
    </location>
</feature>
<evidence type="ECO:0000313" key="2">
    <source>
        <dbReference type="EMBL" id="AIL44534.1"/>
    </source>
</evidence>
<dbReference type="GeneID" id="56685718"/>
<reference evidence="2" key="1">
    <citation type="journal article" date="2013" name="Lancet">
        <title>First case of E anophelis outbreak in an intensive-care unit.</title>
        <authorList>
            <person name="Teo J."/>
            <person name="Tan S.Y."/>
            <person name="Tay M."/>
            <person name="Ding Y."/>
            <person name="Kjelleberg S."/>
            <person name="Givskov M."/>
            <person name="Lin R.T."/>
            <person name="Yang L."/>
        </authorList>
    </citation>
    <scope>NUCLEOTIDE SEQUENCE [LARGE SCALE GENOMIC DNA]</scope>
    <source>
        <strain evidence="2">NUHP1</strain>
    </source>
</reference>
<dbReference type="AlphaFoldDB" id="A0A077EEF3"/>
<gene>
    <name evidence="2" type="ORF">BD94_0759</name>
</gene>
<accession>A0A077EEF3</accession>